<dbReference type="GO" id="GO:0016020">
    <property type="term" value="C:membrane"/>
    <property type="evidence" value="ECO:0007669"/>
    <property type="project" value="UniProtKB-SubCell"/>
</dbReference>
<reference evidence="7" key="1">
    <citation type="submission" date="2019-08" db="EMBL/GenBank/DDBJ databases">
        <title>The improved chromosome-level genome for the pearl oyster Pinctada fucata martensii using PacBio sequencing and Hi-C.</title>
        <authorList>
            <person name="Zheng Z."/>
        </authorList>
    </citation>
    <scope>NUCLEOTIDE SEQUENCE</scope>
    <source>
        <strain evidence="7">ZZ-2019</strain>
        <tissue evidence="7">Adductor muscle</tissue>
    </source>
</reference>
<evidence type="ECO:0000256" key="2">
    <source>
        <dbReference type="ARBA" id="ARBA00022692"/>
    </source>
</evidence>
<comment type="caution">
    <text evidence="7">The sequence shown here is derived from an EMBL/GenBank/DDBJ whole genome shotgun (WGS) entry which is preliminary data.</text>
</comment>
<keyword evidence="5" id="KW-0325">Glycoprotein</keyword>
<organism evidence="7 8">
    <name type="scientific">Pinctada imbricata</name>
    <name type="common">Atlantic pearl-oyster</name>
    <name type="synonym">Pinctada martensii</name>
    <dbReference type="NCBI Taxonomy" id="66713"/>
    <lineage>
        <taxon>Eukaryota</taxon>
        <taxon>Metazoa</taxon>
        <taxon>Spiralia</taxon>
        <taxon>Lophotrochozoa</taxon>
        <taxon>Mollusca</taxon>
        <taxon>Bivalvia</taxon>
        <taxon>Autobranchia</taxon>
        <taxon>Pteriomorphia</taxon>
        <taxon>Pterioida</taxon>
        <taxon>Pterioidea</taxon>
        <taxon>Pteriidae</taxon>
        <taxon>Pinctada</taxon>
    </lineage>
</organism>
<proteinExistence type="predicted"/>
<evidence type="ECO:0000256" key="5">
    <source>
        <dbReference type="ARBA" id="ARBA00023180"/>
    </source>
</evidence>
<sequence length="483" mass="55565">MANAERSIMFGHLPMNITKFQDYLRTKYPTSYDDNPWFKEYYQRYFSCNLDENWMYNSQCTDPSRRSIVDNNFRDEYTTLSTIHAVEAMAKAVHSTLQLKCGVNYNGVCSKFLTDVDTPAKIRGYLDSNHIFDVLDEMFHFYERELDKGINIYYYESFYALYVIHTFESIGETGREEFSRLAYLNRICIAQNITVGKEGPVTNARAQVALQQLFVHPDASIVVLFVDDPLPFLQEIEKSASIRNAFKFVGTDKWGEDPDVWDGLPNIMADKNVVTFDVETADITGFDKYLEYKTPNTYTFNPWFNEYYEYIYNCSLTGQNSQVPPCPSKQYGIPRSPNYIQDPYVLYVINAVFSAAIGAHNALFKLCPPPVNSLCNLFATSGERRQEILNGAKLANFTDDTKQPFYFTPSGESDRGYHIWQSLERPSGNGYYLEDVGSYNDTHYLKIDARYDPGWRSPCDGVASCNCTFPSYIPSRYMLQPSP</sequence>
<gene>
    <name evidence="7" type="ORF">FSP39_008966</name>
</gene>
<feature type="domain" description="Receptor ligand binding region" evidence="6">
    <location>
        <begin position="163"/>
        <end position="421"/>
    </location>
</feature>
<keyword evidence="2" id="KW-0812">Transmembrane</keyword>
<dbReference type="Gene3D" id="3.40.50.2300">
    <property type="match status" value="2"/>
</dbReference>
<evidence type="ECO:0000256" key="4">
    <source>
        <dbReference type="ARBA" id="ARBA00023136"/>
    </source>
</evidence>
<evidence type="ECO:0000256" key="3">
    <source>
        <dbReference type="ARBA" id="ARBA00022989"/>
    </source>
</evidence>
<evidence type="ECO:0000313" key="7">
    <source>
        <dbReference type="EMBL" id="KAK3084145.1"/>
    </source>
</evidence>
<evidence type="ECO:0000313" key="8">
    <source>
        <dbReference type="Proteomes" id="UP001186944"/>
    </source>
</evidence>
<dbReference type="Proteomes" id="UP001186944">
    <property type="component" value="Unassembled WGS sequence"/>
</dbReference>
<dbReference type="PANTHER" id="PTHR24060">
    <property type="entry name" value="METABOTROPIC GLUTAMATE RECEPTOR"/>
    <property type="match status" value="1"/>
</dbReference>
<dbReference type="SUPFAM" id="SSF53822">
    <property type="entry name" value="Periplasmic binding protein-like I"/>
    <property type="match status" value="2"/>
</dbReference>
<evidence type="ECO:0000256" key="1">
    <source>
        <dbReference type="ARBA" id="ARBA00004370"/>
    </source>
</evidence>
<dbReference type="InterPro" id="IPR001828">
    <property type="entry name" value="ANF_lig-bd_rcpt"/>
</dbReference>
<dbReference type="AlphaFoldDB" id="A0AA88XF39"/>
<comment type="subcellular location">
    <subcellularLocation>
        <location evidence="1">Membrane</location>
    </subcellularLocation>
</comment>
<dbReference type="Pfam" id="PF01094">
    <property type="entry name" value="ANF_receptor"/>
    <property type="match status" value="1"/>
</dbReference>
<dbReference type="InterPro" id="IPR050726">
    <property type="entry name" value="mGluR"/>
</dbReference>
<dbReference type="InterPro" id="IPR028082">
    <property type="entry name" value="Peripla_BP_I"/>
</dbReference>
<evidence type="ECO:0000259" key="6">
    <source>
        <dbReference type="Pfam" id="PF01094"/>
    </source>
</evidence>
<keyword evidence="4" id="KW-0472">Membrane</keyword>
<protein>
    <recommendedName>
        <fullName evidence="6">Receptor ligand binding region domain-containing protein</fullName>
    </recommendedName>
</protein>
<keyword evidence="8" id="KW-1185">Reference proteome</keyword>
<keyword evidence="3" id="KW-1133">Transmembrane helix</keyword>
<dbReference type="EMBL" id="VSWD01000013">
    <property type="protein sequence ID" value="KAK3084145.1"/>
    <property type="molecule type" value="Genomic_DNA"/>
</dbReference>
<accession>A0AA88XF39</accession>
<name>A0AA88XF39_PINIB</name>